<reference evidence="6" key="1">
    <citation type="submission" date="2021-03" db="EMBL/GenBank/DDBJ databases">
        <title>Agromyces archimandritus sp. nov., isolated from the cockroach Archimandrita tessellata.</title>
        <authorList>
            <person name="Guzman J."/>
            <person name="Ortuzar M."/>
            <person name="Poehlein A."/>
            <person name="Daniel R."/>
            <person name="Trujillo M."/>
            <person name="Vilcinskas A."/>
        </authorList>
    </citation>
    <scope>NUCLEOTIDE SEQUENCE</scope>
    <source>
        <strain evidence="6">G127AT</strain>
    </source>
</reference>
<dbReference type="PANTHER" id="PTHR43557">
    <property type="entry name" value="APOPTOSIS-INDUCING FACTOR 1"/>
    <property type="match status" value="1"/>
</dbReference>
<dbReference type="AlphaFoldDB" id="A0A975FKX5"/>
<proteinExistence type="predicted"/>
<dbReference type="PANTHER" id="PTHR43557:SF2">
    <property type="entry name" value="RIESKE DOMAIN-CONTAINING PROTEIN-RELATED"/>
    <property type="match status" value="1"/>
</dbReference>
<dbReference type="Pfam" id="PF07992">
    <property type="entry name" value="Pyr_redox_2"/>
    <property type="match status" value="1"/>
</dbReference>
<sequence>MREIVIVGGSVAAVTAADALRQFGHDGPITVLSAESHAPYVRPPLSKAVLKGAEEPESVRIAGAGEHWTLRLDAPARGLDRQRKRVLLGDDEEVPYDGLVIATGARARRLLPDGSEHVVRDLDDSLRLRERIGDARSMLVIGGGFLGMEIASSARDLGLEVTVVDMIPHLERQFGPYLAAHMTAAAAARGVRLVVEPGGIEFLDARPLAGVRAASGAVYEADIVVSAVGDLPNVEWLAGAGLDLPTGIETDARCRVAPDIVAIGDVAAVLDARTGQARRSPHWGAAIDQARVAAGALLLGDAAEEYASRPYFWTDQWGLDMKICGAIGTARPEFLEGSLEDGQALIRFRDDAGPVAAVSVNRRVPIPRLRKLAAGLA</sequence>
<dbReference type="EMBL" id="CP071696">
    <property type="protein sequence ID" value="QTX04413.1"/>
    <property type="molecule type" value="Genomic_DNA"/>
</dbReference>
<dbReference type="PRINTS" id="PR00368">
    <property type="entry name" value="FADPNR"/>
</dbReference>
<evidence type="ECO:0000313" key="6">
    <source>
        <dbReference type="EMBL" id="QTX04413.1"/>
    </source>
</evidence>
<keyword evidence="4" id="KW-0560">Oxidoreductase</keyword>
<dbReference type="GO" id="GO:0005737">
    <property type="term" value="C:cytoplasm"/>
    <property type="evidence" value="ECO:0007669"/>
    <property type="project" value="TreeGrafter"/>
</dbReference>
<dbReference type="InterPro" id="IPR023753">
    <property type="entry name" value="FAD/NAD-binding_dom"/>
</dbReference>
<feature type="domain" description="FAD/NAD(P)-binding" evidence="5">
    <location>
        <begin position="3"/>
        <end position="290"/>
    </location>
</feature>
<evidence type="ECO:0000256" key="3">
    <source>
        <dbReference type="ARBA" id="ARBA00022827"/>
    </source>
</evidence>
<gene>
    <name evidence="6" type="ORF">G127AT_14240</name>
</gene>
<evidence type="ECO:0000313" key="7">
    <source>
        <dbReference type="Proteomes" id="UP000671914"/>
    </source>
</evidence>
<dbReference type="InterPro" id="IPR050446">
    <property type="entry name" value="FAD-oxidoreductase/Apoptosis"/>
</dbReference>
<name>A0A975FKX5_9MICO</name>
<dbReference type="InterPro" id="IPR036188">
    <property type="entry name" value="FAD/NAD-bd_sf"/>
</dbReference>
<dbReference type="Gene3D" id="3.50.50.60">
    <property type="entry name" value="FAD/NAD(P)-binding domain"/>
    <property type="match status" value="2"/>
</dbReference>
<dbReference type="SUPFAM" id="SSF51905">
    <property type="entry name" value="FAD/NAD(P)-binding domain"/>
    <property type="match status" value="2"/>
</dbReference>
<dbReference type="SUPFAM" id="SSF55424">
    <property type="entry name" value="FAD/NAD-linked reductases, dimerisation (C-terminal) domain"/>
    <property type="match status" value="1"/>
</dbReference>
<dbReference type="KEGG" id="aarc:G127AT_14240"/>
<dbReference type="InterPro" id="IPR016156">
    <property type="entry name" value="FAD/NAD-linked_Rdtase_dimer_sf"/>
</dbReference>
<protein>
    <submittedName>
        <fullName evidence="6">FAD-dependent oxidoreductase</fullName>
    </submittedName>
</protein>
<evidence type="ECO:0000256" key="2">
    <source>
        <dbReference type="ARBA" id="ARBA00022630"/>
    </source>
</evidence>
<organism evidence="6 7">
    <name type="scientific">Agromyces archimandritae</name>
    <dbReference type="NCBI Taxonomy" id="2781962"/>
    <lineage>
        <taxon>Bacteria</taxon>
        <taxon>Bacillati</taxon>
        <taxon>Actinomycetota</taxon>
        <taxon>Actinomycetes</taxon>
        <taxon>Micrococcales</taxon>
        <taxon>Microbacteriaceae</taxon>
        <taxon>Agromyces</taxon>
    </lineage>
</organism>
<comment type="cofactor">
    <cofactor evidence="1">
        <name>FAD</name>
        <dbReference type="ChEBI" id="CHEBI:57692"/>
    </cofactor>
</comment>
<evidence type="ECO:0000256" key="4">
    <source>
        <dbReference type="ARBA" id="ARBA00023002"/>
    </source>
</evidence>
<dbReference type="GO" id="GO:0016651">
    <property type="term" value="F:oxidoreductase activity, acting on NAD(P)H"/>
    <property type="evidence" value="ECO:0007669"/>
    <property type="project" value="TreeGrafter"/>
</dbReference>
<dbReference type="Proteomes" id="UP000671914">
    <property type="component" value="Chromosome"/>
</dbReference>
<evidence type="ECO:0000259" key="5">
    <source>
        <dbReference type="Pfam" id="PF07992"/>
    </source>
</evidence>
<accession>A0A975FKX5</accession>
<keyword evidence="2" id="KW-0285">Flavoprotein</keyword>
<evidence type="ECO:0000256" key="1">
    <source>
        <dbReference type="ARBA" id="ARBA00001974"/>
    </source>
</evidence>
<dbReference type="Gene3D" id="3.30.390.30">
    <property type="match status" value="1"/>
</dbReference>
<keyword evidence="3" id="KW-0274">FAD</keyword>
<keyword evidence="7" id="KW-1185">Reference proteome</keyword>
<dbReference type="RefSeq" id="WP_210897975.1">
    <property type="nucleotide sequence ID" value="NZ_CP071696.1"/>
</dbReference>
<dbReference type="PRINTS" id="PR00411">
    <property type="entry name" value="PNDRDTASEI"/>
</dbReference>